<name>A0A5C6C231_9BACT</name>
<keyword evidence="2" id="KW-1185">Reference proteome</keyword>
<evidence type="ECO:0000313" key="2">
    <source>
        <dbReference type="Proteomes" id="UP000316304"/>
    </source>
</evidence>
<reference evidence="1 2" key="1">
    <citation type="submission" date="2019-02" db="EMBL/GenBank/DDBJ databases">
        <title>Deep-cultivation of Planctomycetes and their phenomic and genomic characterization uncovers novel biology.</title>
        <authorList>
            <person name="Wiegand S."/>
            <person name="Jogler M."/>
            <person name="Boedeker C."/>
            <person name="Pinto D."/>
            <person name="Vollmers J."/>
            <person name="Rivas-Marin E."/>
            <person name="Kohn T."/>
            <person name="Peeters S.H."/>
            <person name="Heuer A."/>
            <person name="Rast P."/>
            <person name="Oberbeckmann S."/>
            <person name="Bunk B."/>
            <person name="Jeske O."/>
            <person name="Meyerdierks A."/>
            <person name="Storesund J.E."/>
            <person name="Kallscheuer N."/>
            <person name="Luecker S."/>
            <person name="Lage O.M."/>
            <person name="Pohl T."/>
            <person name="Merkel B.J."/>
            <person name="Hornburger P."/>
            <person name="Mueller R.-W."/>
            <person name="Bruemmer F."/>
            <person name="Labrenz M."/>
            <person name="Spormann A.M."/>
            <person name="Op Den Camp H."/>
            <person name="Overmann J."/>
            <person name="Amann R."/>
            <person name="Jetten M.S.M."/>
            <person name="Mascher T."/>
            <person name="Medema M.H."/>
            <person name="Devos D.P."/>
            <person name="Kaster A.-K."/>
            <person name="Ovreas L."/>
            <person name="Rohde M."/>
            <person name="Galperin M.Y."/>
            <person name="Jogler C."/>
        </authorList>
    </citation>
    <scope>NUCLEOTIDE SEQUENCE [LARGE SCALE GENOMIC DNA]</scope>
    <source>
        <strain evidence="1 2">Pla52o</strain>
    </source>
</reference>
<gene>
    <name evidence="1" type="ORF">Pla52o_49160</name>
</gene>
<accession>A0A5C6C231</accession>
<dbReference type="AlphaFoldDB" id="A0A5C6C231"/>
<comment type="caution">
    <text evidence="1">The sequence shown here is derived from an EMBL/GenBank/DDBJ whole genome shotgun (WGS) entry which is preliminary data.</text>
</comment>
<dbReference type="RefSeq" id="WP_146596892.1">
    <property type="nucleotide sequence ID" value="NZ_SJPT01000010.1"/>
</dbReference>
<sequence length="108" mass="11958">MVTSQPTKTQLQGFDVELRLTETNGNGATSKCVCDPTRQVLGRRADARVGAASKRVRIAMSIENNGHPVDSLMRTAMNRRRNPAFCLARQTLRQPIRSFANATSPKQM</sequence>
<dbReference type="Proteomes" id="UP000316304">
    <property type="component" value="Unassembled WGS sequence"/>
</dbReference>
<dbReference type="EMBL" id="SJPT01000010">
    <property type="protein sequence ID" value="TWU17701.1"/>
    <property type="molecule type" value="Genomic_DNA"/>
</dbReference>
<protein>
    <submittedName>
        <fullName evidence="1">Uncharacterized protein</fullName>
    </submittedName>
</protein>
<proteinExistence type="predicted"/>
<evidence type="ECO:0000313" key="1">
    <source>
        <dbReference type="EMBL" id="TWU17701.1"/>
    </source>
</evidence>
<organism evidence="1 2">
    <name type="scientific">Novipirellula galeiformis</name>
    <dbReference type="NCBI Taxonomy" id="2528004"/>
    <lineage>
        <taxon>Bacteria</taxon>
        <taxon>Pseudomonadati</taxon>
        <taxon>Planctomycetota</taxon>
        <taxon>Planctomycetia</taxon>
        <taxon>Pirellulales</taxon>
        <taxon>Pirellulaceae</taxon>
        <taxon>Novipirellula</taxon>
    </lineage>
</organism>